<name>A0A8T1GSB6_9STRA</name>
<dbReference type="InterPro" id="IPR009069">
    <property type="entry name" value="Cys_alpha_HP_mot_SF"/>
</dbReference>
<dbReference type="Gene3D" id="1.10.287.1130">
    <property type="entry name" value="CytochromE C oxidase copper chaperone"/>
    <property type="match status" value="1"/>
</dbReference>
<evidence type="ECO:0000313" key="1">
    <source>
        <dbReference type="EMBL" id="KAG2997873.1"/>
    </source>
</evidence>
<dbReference type="Proteomes" id="UP000697107">
    <property type="component" value="Unassembled WGS sequence"/>
</dbReference>
<reference evidence="1" key="1">
    <citation type="submission" date="2018-10" db="EMBL/GenBank/DDBJ databases">
        <title>Effector identification in a new, highly contiguous assembly of the strawberry crown rot pathogen Phytophthora cactorum.</title>
        <authorList>
            <person name="Armitage A.D."/>
            <person name="Nellist C.F."/>
            <person name="Bates H."/>
            <person name="Vickerstaff R.J."/>
            <person name="Harrison R.J."/>
        </authorList>
    </citation>
    <scope>NUCLEOTIDE SEQUENCE</scope>
    <source>
        <strain evidence="1">P415</strain>
    </source>
</reference>
<sequence>MSDYAESKMADVQFTYELQRRLLHAGIDKYPVGGSASRSLPHGDLKQIHPHKVCEIRAVAGYVGSAVAAVPASEDQCASDVIQRRWKACMAAKLRSLTSGTLKMATEKELCERVCKKQACAIQFCLQRRNYQESKCAEVIKRYYDCCAAAKEAEQKTRTTSS</sequence>
<evidence type="ECO:0000313" key="2">
    <source>
        <dbReference type="Proteomes" id="UP000697107"/>
    </source>
</evidence>
<dbReference type="PROSITE" id="PS51808">
    <property type="entry name" value="CHCH"/>
    <property type="match status" value="1"/>
</dbReference>
<accession>A0A8T1GSB6</accession>
<protein>
    <submittedName>
        <fullName evidence="1">Uncharacterized protein</fullName>
    </submittedName>
</protein>
<proteinExistence type="predicted"/>
<dbReference type="Pfam" id="PF08991">
    <property type="entry name" value="CMC4"/>
    <property type="match status" value="1"/>
</dbReference>
<dbReference type="InterPro" id="IPR027179">
    <property type="entry name" value="CMC4"/>
</dbReference>
<comment type="caution">
    <text evidence="1">The sequence shown here is derived from an EMBL/GenBank/DDBJ whole genome shotgun (WGS) entry which is preliminary data.</text>
</comment>
<dbReference type="VEuPathDB" id="FungiDB:PC110_g5487"/>
<dbReference type="EMBL" id="RCML01000021">
    <property type="protein sequence ID" value="KAG2997873.1"/>
    <property type="molecule type" value="Genomic_DNA"/>
</dbReference>
<dbReference type="SUPFAM" id="SSF47072">
    <property type="entry name" value="Cysteine alpha-hairpin motif"/>
    <property type="match status" value="1"/>
</dbReference>
<gene>
    <name evidence="1" type="ORF">PC118_g1614</name>
</gene>
<organism evidence="1 2">
    <name type="scientific">Phytophthora cactorum</name>
    <dbReference type="NCBI Taxonomy" id="29920"/>
    <lineage>
        <taxon>Eukaryota</taxon>
        <taxon>Sar</taxon>
        <taxon>Stramenopiles</taxon>
        <taxon>Oomycota</taxon>
        <taxon>Peronosporomycetes</taxon>
        <taxon>Peronosporales</taxon>
        <taxon>Peronosporaceae</taxon>
        <taxon>Phytophthora</taxon>
    </lineage>
</organism>
<dbReference type="AlphaFoldDB" id="A0A8T1GSB6"/>